<dbReference type="HOGENOM" id="CLU_2243830_0_0_2"/>
<evidence type="ECO:0000313" key="2">
    <source>
        <dbReference type="Proteomes" id="UP000002457"/>
    </source>
</evidence>
<evidence type="ECO:0000313" key="1">
    <source>
        <dbReference type="EMBL" id="ACL16394.1"/>
    </source>
</evidence>
<dbReference type="GeneID" id="7271781"/>
<dbReference type="RefSeq" id="WP_012617713.1">
    <property type="nucleotide sequence ID" value="NC_011832.1"/>
</dbReference>
<protein>
    <submittedName>
        <fullName evidence="1">Uncharacterized protein</fullName>
    </submittedName>
</protein>
<sequence length="102" mass="11421">MTSKFGHGFVVNLVLIGRHLALPPEQAFLGLADHLDQMVLPDQFRGTGVETLYDQMRKRILWHQAGSIDKEELPEVKRLFDRLIVAVDQGLGIHDADLGSFA</sequence>
<organism evidence="1 2">
    <name type="scientific">Methanosphaerula palustris (strain ATCC BAA-1556 / DSM 19958 / E1-9c)</name>
    <dbReference type="NCBI Taxonomy" id="521011"/>
    <lineage>
        <taxon>Archaea</taxon>
        <taxon>Methanobacteriati</taxon>
        <taxon>Methanobacteriota</taxon>
        <taxon>Stenosarchaea group</taxon>
        <taxon>Methanomicrobia</taxon>
        <taxon>Methanomicrobiales</taxon>
        <taxon>Methanoregulaceae</taxon>
        <taxon>Methanosphaerula</taxon>
    </lineage>
</organism>
<dbReference type="AlphaFoldDB" id="B8GGY9"/>
<reference evidence="1 2" key="1">
    <citation type="journal article" date="2015" name="Genome Announc.">
        <title>Complete Genome Sequence of Methanosphaerula palustris E1-9CT, a Hydrogenotrophic Methanogen Isolated from a Minerotrophic Fen Peatland.</title>
        <authorList>
            <person name="Cadillo-Quiroz H."/>
            <person name="Browne P."/>
            <person name="Kyrpides N."/>
            <person name="Woyke T."/>
            <person name="Goodwin L."/>
            <person name="Detter C."/>
            <person name="Yavitt J.B."/>
            <person name="Zinder S.H."/>
        </authorList>
    </citation>
    <scope>NUCLEOTIDE SEQUENCE [LARGE SCALE GENOMIC DNA]</scope>
    <source>
        <strain evidence="2">ATCC BAA-1556 / DSM 19958 / E1-9c</strain>
    </source>
</reference>
<name>B8GGY9_METPE</name>
<dbReference type="STRING" id="521011.Mpal_1047"/>
<accession>B8GGY9</accession>
<dbReference type="Proteomes" id="UP000002457">
    <property type="component" value="Chromosome"/>
</dbReference>
<dbReference type="eggNOG" id="arCOG06906">
    <property type="taxonomic scope" value="Archaea"/>
</dbReference>
<dbReference type="EMBL" id="CP001338">
    <property type="protein sequence ID" value="ACL16394.1"/>
    <property type="molecule type" value="Genomic_DNA"/>
</dbReference>
<dbReference type="KEGG" id="mpl:Mpal_1047"/>
<gene>
    <name evidence="1" type="ordered locus">Mpal_1047</name>
</gene>
<dbReference type="OrthoDB" id="104702at2157"/>
<keyword evidence="2" id="KW-1185">Reference proteome</keyword>
<proteinExistence type="predicted"/>